<dbReference type="EMBL" id="KB446540">
    <property type="protein sequence ID" value="EME43196.1"/>
    <property type="molecule type" value="Genomic_DNA"/>
</dbReference>
<feature type="compositionally biased region" description="Polar residues" evidence="1">
    <location>
        <begin position="369"/>
        <end position="378"/>
    </location>
</feature>
<feature type="region of interest" description="Disordered" evidence="1">
    <location>
        <begin position="328"/>
        <end position="658"/>
    </location>
</feature>
<gene>
    <name evidence="2" type="ORF">DOTSEDRAFT_35510</name>
</gene>
<keyword evidence="3" id="KW-1185">Reference proteome</keyword>
<proteinExistence type="predicted"/>
<dbReference type="Proteomes" id="UP000016933">
    <property type="component" value="Unassembled WGS sequence"/>
</dbReference>
<reference evidence="3" key="1">
    <citation type="journal article" date="2012" name="PLoS Genet.">
        <title>The genomes of the fungal plant pathogens Cladosporium fulvum and Dothistroma septosporum reveal adaptation to different hosts and lifestyles but also signatures of common ancestry.</title>
        <authorList>
            <person name="de Wit P.J.G.M."/>
            <person name="van der Burgt A."/>
            <person name="Oekmen B."/>
            <person name="Stergiopoulos I."/>
            <person name="Abd-Elsalam K.A."/>
            <person name="Aerts A.L."/>
            <person name="Bahkali A.H."/>
            <person name="Beenen H.G."/>
            <person name="Chettri P."/>
            <person name="Cox M.P."/>
            <person name="Datema E."/>
            <person name="de Vries R.P."/>
            <person name="Dhillon B."/>
            <person name="Ganley A.R."/>
            <person name="Griffiths S.A."/>
            <person name="Guo Y."/>
            <person name="Hamelin R.C."/>
            <person name="Henrissat B."/>
            <person name="Kabir M.S."/>
            <person name="Jashni M.K."/>
            <person name="Kema G."/>
            <person name="Klaubauf S."/>
            <person name="Lapidus A."/>
            <person name="Levasseur A."/>
            <person name="Lindquist E."/>
            <person name="Mehrabi R."/>
            <person name="Ohm R.A."/>
            <person name="Owen T.J."/>
            <person name="Salamov A."/>
            <person name="Schwelm A."/>
            <person name="Schijlen E."/>
            <person name="Sun H."/>
            <person name="van den Burg H.A."/>
            <person name="van Ham R.C.H.J."/>
            <person name="Zhang S."/>
            <person name="Goodwin S.B."/>
            <person name="Grigoriev I.V."/>
            <person name="Collemare J."/>
            <person name="Bradshaw R.E."/>
        </authorList>
    </citation>
    <scope>NUCLEOTIDE SEQUENCE [LARGE SCALE GENOMIC DNA]</scope>
    <source>
        <strain evidence="3">NZE10 / CBS 128990</strain>
    </source>
</reference>
<reference evidence="2 3" key="2">
    <citation type="journal article" date="2012" name="PLoS Pathog.">
        <title>Diverse lifestyles and strategies of plant pathogenesis encoded in the genomes of eighteen Dothideomycetes fungi.</title>
        <authorList>
            <person name="Ohm R.A."/>
            <person name="Feau N."/>
            <person name="Henrissat B."/>
            <person name="Schoch C.L."/>
            <person name="Horwitz B.A."/>
            <person name="Barry K.W."/>
            <person name="Condon B.J."/>
            <person name="Copeland A.C."/>
            <person name="Dhillon B."/>
            <person name="Glaser F."/>
            <person name="Hesse C.N."/>
            <person name="Kosti I."/>
            <person name="LaButti K."/>
            <person name="Lindquist E.A."/>
            <person name="Lucas S."/>
            <person name="Salamov A.A."/>
            <person name="Bradshaw R.E."/>
            <person name="Ciuffetti L."/>
            <person name="Hamelin R.C."/>
            <person name="Kema G.H.J."/>
            <person name="Lawrence C."/>
            <person name="Scott J.A."/>
            <person name="Spatafora J.W."/>
            <person name="Turgeon B.G."/>
            <person name="de Wit P.J.G.M."/>
            <person name="Zhong S."/>
            <person name="Goodwin S.B."/>
            <person name="Grigoriev I.V."/>
        </authorList>
    </citation>
    <scope>NUCLEOTIDE SEQUENCE [LARGE SCALE GENOMIC DNA]</scope>
    <source>
        <strain evidence="3">NZE10 / CBS 128990</strain>
    </source>
</reference>
<sequence>MSSEDGTASFGDHFASGQGGSQQVVPNNFLCTQCDFLSTSMGNTAKHVESANHPAHLTFTCPACGHERFCLTVDLVGIGGHLDRCPEAQKIAWQIGLEQYQQPVTVQVLHRAILAAEPRPEGFAGQALLFSTRYKIAVTLEEFEDPITMARLYGGFAEPLERRLTQAEDIQPSIEHFMDSTFNEYLANRSVDEQQTPYNDSKARTPIPSGSSAWLTEGADIPYHVHKHGSATPPGFEEANLRHHDGDNLEYRQLQACMPQHAEASALLPPVGIAGTHQSDEPAQVDLSTNAASSLRVSQHIARIANIKPYLSANGSGAIDYFIRGRGGSKQHESHDLVYHDSDEEPEEETPANRSAWKPSSAQRDETSSKSTKQQDLGSSARRKPTASKLVSPSDNRSSAKENIPPAPQSTTTKKTAAAGRPRHKAPSILQAMKAARAAKEAQEASFETQQQNEAKAAVSQQKIDNQAVAQQTLPEKKTPQKSGATSRKRGRGTAPSALEQLKRRCLGGEVHPATPTTATSEVPIVEGPKSRRIVVTAPIAPKRATATVPGTEQSPVASSRTKIASESSDIPKLGQGPVSEETAETQAERIQGSDGGHDTELAIEQRPQLSALATSEQGSQSSPSEEPTGPSAADTKVAEGQAAMSVDTAISSGTGQTDGIVAVGQESVVVEQGAYDPSIESACQGRRREVPCGQGVLE</sequence>
<dbReference type="AlphaFoldDB" id="M2YMI7"/>
<feature type="compositionally biased region" description="Low complexity" evidence="1">
    <location>
        <begin position="614"/>
        <end position="634"/>
    </location>
</feature>
<evidence type="ECO:0000256" key="1">
    <source>
        <dbReference type="SAM" id="MobiDB-lite"/>
    </source>
</evidence>
<feature type="compositionally biased region" description="Polar residues" evidence="1">
    <location>
        <begin position="649"/>
        <end position="658"/>
    </location>
</feature>
<feature type="compositionally biased region" description="Polar residues" evidence="1">
    <location>
        <begin position="549"/>
        <end position="569"/>
    </location>
</feature>
<evidence type="ECO:0000313" key="2">
    <source>
        <dbReference type="EMBL" id="EME43196.1"/>
    </source>
</evidence>
<name>M2YMI7_DOTSN</name>
<dbReference type="HOGENOM" id="CLU_394324_0_0_1"/>
<protein>
    <submittedName>
        <fullName evidence="2">Uncharacterized protein</fullName>
    </submittedName>
</protein>
<evidence type="ECO:0000313" key="3">
    <source>
        <dbReference type="Proteomes" id="UP000016933"/>
    </source>
</evidence>
<dbReference type="OMA" id="HANASYE"/>
<accession>M2YMI7</accession>
<organism evidence="2 3">
    <name type="scientific">Dothistroma septosporum (strain NZE10 / CBS 128990)</name>
    <name type="common">Red band needle blight fungus</name>
    <name type="synonym">Mycosphaerella pini</name>
    <dbReference type="NCBI Taxonomy" id="675120"/>
    <lineage>
        <taxon>Eukaryota</taxon>
        <taxon>Fungi</taxon>
        <taxon>Dikarya</taxon>
        <taxon>Ascomycota</taxon>
        <taxon>Pezizomycotina</taxon>
        <taxon>Dothideomycetes</taxon>
        <taxon>Dothideomycetidae</taxon>
        <taxon>Mycosphaerellales</taxon>
        <taxon>Mycosphaerellaceae</taxon>
        <taxon>Dothistroma</taxon>
    </lineage>
</organism>
<feature type="compositionally biased region" description="Basic and acidic residues" evidence="1">
    <location>
        <begin position="330"/>
        <end position="341"/>
    </location>
</feature>
<feature type="compositionally biased region" description="Polar residues" evidence="1">
    <location>
        <begin position="446"/>
        <end position="474"/>
    </location>
</feature>